<keyword evidence="6 13" id="KW-0441">Lipid A biosynthesis</keyword>
<name>A0ABU1ZHM2_9BURK</name>
<evidence type="ECO:0000256" key="1">
    <source>
        <dbReference type="ARBA" id="ARBA00002274"/>
    </source>
</evidence>
<evidence type="ECO:0000256" key="3">
    <source>
        <dbReference type="ARBA" id="ARBA00012071"/>
    </source>
</evidence>
<evidence type="ECO:0000256" key="13">
    <source>
        <dbReference type="HAMAP-Rule" id="MF_00409"/>
    </source>
</evidence>
<accession>A0ABU1ZHM2</accession>
<reference evidence="14 15" key="1">
    <citation type="submission" date="2023-07" db="EMBL/GenBank/DDBJ databases">
        <title>Sorghum-associated microbial communities from plants grown in Nebraska, USA.</title>
        <authorList>
            <person name="Schachtman D."/>
        </authorList>
    </citation>
    <scope>NUCLEOTIDE SEQUENCE [LARGE SCALE GENOMIC DNA]</scope>
    <source>
        <strain evidence="14 15">BE308</strain>
    </source>
</reference>
<gene>
    <name evidence="13" type="primary">lpxK</name>
    <name evidence="14" type="ORF">J2X15_000239</name>
</gene>
<feature type="binding site" evidence="13">
    <location>
        <begin position="62"/>
        <end position="69"/>
    </location>
    <ligand>
        <name>ATP</name>
        <dbReference type="ChEBI" id="CHEBI:30616"/>
    </ligand>
</feature>
<evidence type="ECO:0000256" key="6">
    <source>
        <dbReference type="ARBA" id="ARBA00022556"/>
    </source>
</evidence>
<proteinExistence type="inferred from homology"/>
<dbReference type="InterPro" id="IPR003758">
    <property type="entry name" value="LpxK"/>
</dbReference>
<evidence type="ECO:0000256" key="2">
    <source>
        <dbReference type="ARBA" id="ARBA00004870"/>
    </source>
</evidence>
<evidence type="ECO:0000256" key="7">
    <source>
        <dbReference type="ARBA" id="ARBA00022679"/>
    </source>
</evidence>
<dbReference type="NCBIfam" id="TIGR00682">
    <property type="entry name" value="lpxK"/>
    <property type="match status" value="1"/>
</dbReference>
<evidence type="ECO:0000256" key="10">
    <source>
        <dbReference type="ARBA" id="ARBA00022840"/>
    </source>
</evidence>
<evidence type="ECO:0000256" key="5">
    <source>
        <dbReference type="ARBA" id="ARBA00022516"/>
    </source>
</evidence>
<evidence type="ECO:0000313" key="14">
    <source>
        <dbReference type="EMBL" id="MDR7304973.1"/>
    </source>
</evidence>
<protein>
    <recommendedName>
        <fullName evidence="4 13">Tetraacyldisaccharide 4'-kinase</fullName>
        <ecNumber evidence="3 13">2.7.1.130</ecNumber>
    </recommendedName>
    <alternativeName>
        <fullName evidence="12 13">Lipid A 4'-kinase</fullName>
    </alternativeName>
</protein>
<evidence type="ECO:0000313" key="15">
    <source>
        <dbReference type="Proteomes" id="UP001268089"/>
    </source>
</evidence>
<comment type="catalytic activity">
    <reaction evidence="13">
        <text>a lipid A disaccharide + ATP = a lipid IVA + ADP + H(+)</text>
        <dbReference type="Rhea" id="RHEA:67840"/>
        <dbReference type="ChEBI" id="CHEBI:15378"/>
        <dbReference type="ChEBI" id="CHEBI:30616"/>
        <dbReference type="ChEBI" id="CHEBI:176343"/>
        <dbReference type="ChEBI" id="CHEBI:176425"/>
        <dbReference type="ChEBI" id="CHEBI:456216"/>
        <dbReference type="EC" id="2.7.1.130"/>
    </reaction>
</comment>
<comment type="pathway">
    <text evidence="2 13">Glycolipid biosynthesis; lipid IV(A) biosynthesis; lipid IV(A) from (3R)-3-hydroxytetradecanoyl-[acyl-carrier-protein] and UDP-N-acetyl-alpha-D-glucosamine: step 6/6.</text>
</comment>
<keyword evidence="7 13" id="KW-0808">Transferase</keyword>
<dbReference type="Proteomes" id="UP001268089">
    <property type="component" value="Unassembled WGS sequence"/>
</dbReference>
<keyword evidence="15" id="KW-1185">Reference proteome</keyword>
<dbReference type="RefSeq" id="WP_310338632.1">
    <property type="nucleotide sequence ID" value="NZ_JAVDXO010000001.1"/>
</dbReference>
<evidence type="ECO:0000256" key="8">
    <source>
        <dbReference type="ARBA" id="ARBA00022741"/>
    </source>
</evidence>
<keyword evidence="5 13" id="KW-0444">Lipid biosynthesis</keyword>
<comment type="similarity">
    <text evidence="13">Belongs to the LpxK family.</text>
</comment>
<dbReference type="Pfam" id="PF02606">
    <property type="entry name" value="LpxK"/>
    <property type="match status" value="1"/>
</dbReference>
<dbReference type="EMBL" id="JAVDXO010000001">
    <property type="protein sequence ID" value="MDR7304973.1"/>
    <property type="molecule type" value="Genomic_DNA"/>
</dbReference>
<organism evidence="14 15">
    <name type="scientific">Rhodoferax saidenbachensis</name>
    <dbReference type="NCBI Taxonomy" id="1484693"/>
    <lineage>
        <taxon>Bacteria</taxon>
        <taxon>Pseudomonadati</taxon>
        <taxon>Pseudomonadota</taxon>
        <taxon>Betaproteobacteria</taxon>
        <taxon>Burkholderiales</taxon>
        <taxon>Comamonadaceae</taxon>
        <taxon>Rhodoferax</taxon>
    </lineage>
</organism>
<keyword evidence="9 13" id="KW-0418">Kinase</keyword>
<keyword evidence="10 13" id="KW-0067">ATP-binding</keyword>
<evidence type="ECO:0000256" key="9">
    <source>
        <dbReference type="ARBA" id="ARBA00022777"/>
    </source>
</evidence>
<evidence type="ECO:0000256" key="4">
    <source>
        <dbReference type="ARBA" id="ARBA00016436"/>
    </source>
</evidence>
<dbReference type="InterPro" id="IPR027417">
    <property type="entry name" value="P-loop_NTPase"/>
</dbReference>
<comment type="function">
    <text evidence="1 13">Transfers the gamma-phosphate of ATP to the 4'-position of a tetraacyldisaccharide 1-phosphate intermediate (termed DS-1-P) to form tetraacyldisaccharide 1,4'-bis-phosphate (lipid IVA).</text>
</comment>
<sequence length="351" mass="37320">MGAGLEKALLRAWTSRGALACALLPVSLLYRGLVALRSSLYRWGVKKAQRLPVPVVVVGNAIAGGAGKTPTVLALVAHWQAQGWQVGVVSRGYGGSSTQCQEVLPDSAPDLVGDEPLLLRRKTQAPVFVGRDRHAAASALLARHPTTQLIVCDDGLQHYGLYRDLEVCVFDARGVGNGWLLPAGPLREPWPRKALPAIGQQDARLLVLKTGPSAVAGWQAQRALADHALNAQGQAIPLHTLRAQGAAPLLAVAGIAQPEAFFAMLRAAGMPIAQTRALPDHYDFDSFSRSIDGGYQLICTEKDAVKLWQSVPGALAVPLLQTLPADFYAHLDQCLQSLAPPLSSPHGHKTS</sequence>
<dbReference type="GO" id="GO:0009029">
    <property type="term" value="F:lipid-A 4'-kinase activity"/>
    <property type="evidence" value="ECO:0007669"/>
    <property type="project" value="UniProtKB-EC"/>
</dbReference>
<evidence type="ECO:0000256" key="11">
    <source>
        <dbReference type="ARBA" id="ARBA00023098"/>
    </source>
</evidence>
<dbReference type="PANTHER" id="PTHR42724">
    <property type="entry name" value="TETRAACYLDISACCHARIDE 4'-KINASE"/>
    <property type="match status" value="1"/>
</dbReference>
<dbReference type="EC" id="2.7.1.130" evidence="3 13"/>
<keyword evidence="11 13" id="KW-0443">Lipid metabolism</keyword>
<dbReference type="PANTHER" id="PTHR42724:SF1">
    <property type="entry name" value="TETRAACYLDISACCHARIDE 4'-KINASE, MITOCHONDRIAL-RELATED"/>
    <property type="match status" value="1"/>
</dbReference>
<evidence type="ECO:0000256" key="12">
    <source>
        <dbReference type="ARBA" id="ARBA00029757"/>
    </source>
</evidence>
<dbReference type="SUPFAM" id="SSF52540">
    <property type="entry name" value="P-loop containing nucleoside triphosphate hydrolases"/>
    <property type="match status" value="1"/>
</dbReference>
<keyword evidence="8 13" id="KW-0547">Nucleotide-binding</keyword>
<comment type="caution">
    <text evidence="14">The sequence shown here is derived from an EMBL/GenBank/DDBJ whole genome shotgun (WGS) entry which is preliminary data.</text>
</comment>
<dbReference type="HAMAP" id="MF_00409">
    <property type="entry name" value="LpxK"/>
    <property type="match status" value="1"/>
</dbReference>